<name>X0XYW6_9ZZZZ</name>
<accession>X0XYW6</accession>
<dbReference type="SUPFAM" id="SSF50494">
    <property type="entry name" value="Trypsin-like serine proteases"/>
    <property type="match status" value="1"/>
</dbReference>
<sequence>MERLEDRLLLSVAVVDFVSDGPLGSPVEVEALALADVQKLIVAGDPNGSPSDSPALRADSNTTDSPYAGVGSLRVDAAGFDGYTYIGSATAISPTHVLTAAHMFDLDDNGTIDVDATDVTFILNYGGSPSHT</sequence>
<comment type="caution">
    <text evidence="2">The sequence shown here is derived from an EMBL/GenBank/DDBJ whole genome shotgun (WGS) entry which is preliminary data.</text>
</comment>
<feature type="region of interest" description="Disordered" evidence="1">
    <location>
        <begin position="43"/>
        <end position="65"/>
    </location>
</feature>
<proteinExistence type="predicted"/>
<evidence type="ECO:0008006" key="3">
    <source>
        <dbReference type="Google" id="ProtNLM"/>
    </source>
</evidence>
<reference evidence="2" key="1">
    <citation type="journal article" date="2014" name="Front. Microbiol.">
        <title>High frequency of phylogenetically diverse reductive dehalogenase-homologous genes in deep subseafloor sedimentary metagenomes.</title>
        <authorList>
            <person name="Kawai M."/>
            <person name="Futagami T."/>
            <person name="Toyoda A."/>
            <person name="Takaki Y."/>
            <person name="Nishi S."/>
            <person name="Hori S."/>
            <person name="Arai W."/>
            <person name="Tsubouchi T."/>
            <person name="Morono Y."/>
            <person name="Uchiyama I."/>
            <person name="Ito T."/>
            <person name="Fujiyama A."/>
            <person name="Inagaki F."/>
            <person name="Takami H."/>
        </authorList>
    </citation>
    <scope>NUCLEOTIDE SEQUENCE</scope>
    <source>
        <strain evidence="2">Expedition CK06-06</strain>
    </source>
</reference>
<dbReference type="EMBL" id="BARS01050448">
    <property type="protein sequence ID" value="GAG48550.1"/>
    <property type="molecule type" value="Genomic_DNA"/>
</dbReference>
<dbReference type="AlphaFoldDB" id="X0XYW6"/>
<dbReference type="InterPro" id="IPR009003">
    <property type="entry name" value="Peptidase_S1_PA"/>
</dbReference>
<feature type="non-terminal residue" evidence="2">
    <location>
        <position position="132"/>
    </location>
</feature>
<gene>
    <name evidence="2" type="ORF">S01H1_75313</name>
</gene>
<evidence type="ECO:0000313" key="2">
    <source>
        <dbReference type="EMBL" id="GAG48550.1"/>
    </source>
</evidence>
<organism evidence="2">
    <name type="scientific">marine sediment metagenome</name>
    <dbReference type="NCBI Taxonomy" id="412755"/>
    <lineage>
        <taxon>unclassified sequences</taxon>
        <taxon>metagenomes</taxon>
        <taxon>ecological metagenomes</taxon>
    </lineage>
</organism>
<evidence type="ECO:0000256" key="1">
    <source>
        <dbReference type="SAM" id="MobiDB-lite"/>
    </source>
</evidence>
<protein>
    <recommendedName>
        <fullName evidence="3">Peptidase S1 domain-containing protein</fullName>
    </recommendedName>
</protein>